<organism evidence="3 4">
    <name type="scientific">Nakamurella panacisegetis</name>
    <dbReference type="NCBI Taxonomy" id="1090615"/>
    <lineage>
        <taxon>Bacteria</taxon>
        <taxon>Bacillati</taxon>
        <taxon>Actinomycetota</taxon>
        <taxon>Actinomycetes</taxon>
        <taxon>Nakamurellales</taxon>
        <taxon>Nakamurellaceae</taxon>
        <taxon>Nakamurella</taxon>
    </lineage>
</organism>
<evidence type="ECO:0000256" key="1">
    <source>
        <dbReference type="SAM" id="SignalP"/>
    </source>
</evidence>
<accession>A0A1H0PGD0</accession>
<dbReference type="InterPro" id="IPR036426">
    <property type="entry name" value="Bulb-type_lectin_dom_sf"/>
</dbReference>
<evidence type="ECO:0000313" key="4">
    <source>
        <dbReference type="Proteomes" id="UP000198741"/>
    </source>
</evidence>
<name>A0A1H0PGD0_9ACTN</name>
<keyword evidence="1" id="KW-0732">Signal</keyword>
<dbReference type="AlphaFoldDB" id="A0A1H0PGD0"/>
<dbReference type="Proteomes" id="UP000198741">
    <property type="component" value="Chromosome I"/>
</dbReference>
<keyword evidence="3" id="KW-0430">Lectin</keyword>
<dbReference type="PROSITE" id="PS50927">
    <property type="entry name" value="BULB_LECTIN"/>
    <property type="match status" value="1"/>
</dbReference>
<dbReference type="OrthoDB" id="4022093at2"/>
<dbReference type="SMART" id="SM00108">
    <property type="entry name" value="B_lectin"/>
    <property type="match status" value="1"/>
</dbReference>
<gene>
    <name evidence="3" type="ORF">SAMN04515671_2764</name>
</gene>
<feature type="chain" id="PRO_5038835517" evidence="1">
    <location>
        <begin position="27"/>
        <end position="299"/>
    </location>
</feature>
<proteinExistence type="predicted"/>
<sequence length="299" mass="30558">MIRQRWTLSALMAGLLVGAMALTATAAGAAPAGSGAAPRSAAGPTPAAQVSEAVAGCSSSALTQVKPGHVAGVTYGVTSKVTAAGLTPGVRYWVITGSHPYSGEDIYPDLRATASAEGTISATMSSAGFDWDKGKYGVAATMHWFLYSVSTPEPISVLGLDTLGTPLATGSVSISIMPCNVLKDAAGYRSGIVSPDGRSSLTMQSDGNLVLRQKGKAVWWTSTQTRSGNYATVQSDGNFVVRSAGGAALWNSRTGSAAISSSASATNTLTLYNNGNLILRTTQGGGNRALWQTFTGNLR</sequence>
<feature type="signal peptide" evidence="1">
    <location>
        <begin position="1"/>
        <end position="26"/>
    </location>
</feature>
<dbReference type="GO" id="GO:0030246">
    <property type="term" value="F:carbohydrate binding"/>
    <property type="evidence" value="ECO:0007669"/>
    <property type="project" value="UniProtKB-KW"/>
</dbReference>
<dbReference type="Gene3D" id="2.90.10.30">
    <property type="match status" value="1"/>
</dbReference>
<evidence type="ECO:0000313" key="3">
    <source>
        <dbReference type="EMBL" id="SDP04044.1"/>
    </source>
</evidence>
<reference evidence="3 4" key="1">
    <citation type="submission" date="2016-10" db="EMBL/GenBank/DDBJ databases">
        <authorList>
            <person name="de Groot N.N."/>
        </authorList>
    </citation>
    <scope>NUCLEOTIDE SEQUENCE [LARGE SCALE GENOMIC DNA]</scope>
    <source>
        <strain evidence="4">P4-7,KCTC 19426,CECT 7604</strain>
    </source>
</reference>
<protein>
    <submittedName>
        <fullName evidence="3">D-mannose binding lectin</fullName>
    </submittedName>
</protein>
<dbReference type="STRING" id="1090615.SAMN04515671_2764"/>
<dbReference type="RefSeq" id="WP_157695410.1">
    <property type="nucleotide sequence ID" value="NZ_LT629710.1"/>
</dbReference>
<dbReference type="SUPFAM" id="SSF51110">
    <property type="entry name" value="alpha-D-mannose-specific plant lectins"/>
    <property type="match status" value="1"/>
</dbReference>
<dbReference type="EMBL" id="LT629710">
    <property type="protein sequence ID" value="SDP04044.1"/>
    <property type="molecule type" value="Genomic_DNA"/>
</dbReference>
<dbReference type="InterPro" id="IPR001480">
    <property type="entry name" value="Bulb-type_lectin_dom"/>
</dbReference>
<evidence type="ECO:0000259" key="2">
    <source>
        <dbReference type="PROSITE" id="PS50927"/>
    </source>
</evidence>
<feature type="domain" description="Bulb-type lectin" evidence="2">
    <location>
        <begin position="173"/>
        <end position="292"/>
    </location>
</feature>
<keyword evidence="4" id="KW-1185">Reference proteome</keyword>